<comment type="caution">
    <text evidence="2">The sequence shown here is derived from an EMBL/GenBank/DDBJ whole genome shotgun (WGS) entry which is preliminary data.</text>
</comment>
<protein>
    <submittedName>
        <fullName evidence="2">Uncharacterized protein</fullName>
    </submittedName>
</protein>
<organism evidence="2 3">
    <name type="scientific">Effrenium voratum</name>
    <dbReference type="NCBI Taxonomy" id="2562239"/>
    <lineage>
        <taxon>Eukaryota</taxon>
        <taxon>Sar</taxon>
        <taxon>Alveolata</taxon>
        <taxon>Dinophyceae</taxon>
        <taxon>Suessiales</taxon>
        <taxon>Symbiodiniaceae</taxon>
        <taxon>Effrenium</taxon>
    </lineage>
</organism>
<proteinExistence type="predicted"/>
<evidence type="ECO:0000256" key="1">
    <source>
        <dbReference type="SAM" id="MobiDB-lite"/>
    </source>
</evidence>
<evidence type="ECO:0000313" key="3">
    <source>
        <dbReference type="Proteomes" id="UP001178507"/>
    </source>
</evidence>
<keyword evidence="3" id="KW-1185">Reference proteome</keyword>
<accession>A0AA36J4M4</accession>
<feature type="region of interest" description="Disordered" evidence="1">
    <location>
        <begin position="1"/>
        <end position="22"/>
    </location>
</feature>
<gene>
    <name evidence="2" type="ORF">EVOR1521_LOCUS23069</name>
</gene>
<dbReference type="Proteomes" id="UP001178507">
    <property type="component" value="Unassembled WGS sequence"/>
</dbReference>
<evidence type="ECO:0000313" key="2">
    <source>
        <dbReference type="EMBL" id="CAJ1399558.1"/>
    </source>
</evidence>
<reference evidence="2" key="1">
    <citation type="submission" date="2023-08" db="EMBL/GenBank/DDBJ databases">
        <authorList>
            <person name="Chen Y."/>
            <person name="Shah S."/>
            <person name="Dougan E. K."/>
            <person name="Thang M."/>
            <person name="Chan C."/>
        </authorList>
    </citation>
    <scope>NUCLEOTIDE SEQUENCE</scope>
</reference>
<sequence>MEGPQDSMSVWRSQSEKPPRRVWQLPSIKAKLKDRLFEAQEALLQQSKESAGNLAEDPTKFTRQLPGAAQARYRTVHFAPSDPSETMPWYEAAMGMMLLQRGMRLETQPVLRPDQMADAQYWAFGPGAESQSWGCDASHRDRNFSWWSQTWAAGFTALAGEPAYTDPAIKTVDGVFVWDAEYCSLGGFLDLPKALLNNYSAVMAVEEAACAQEPLKTLKLQGLPLSAVFEEVDLAFEIQRQKPPAQREAPLQKEGVLDRVSAYHCARGSYSCMVHFCLHNFCRVGDRIAQGRQCRSDFGLLPRSVTPPK</sequence>
<feature type="compositionally biased region" description="Polar residues" evidence="1">
    <location>
        <begin position="1"/>
        <end position="13"/>
    </location>
</feature>
<name>A0AA36J4M4_9DINO</name>
<dbReference type="AlphaFoldDB" id="A0AA36J4M4"/>
<dbReference type="EMBL" id="CAUJNA010003340">
    <property type="protein sequence ID" value="CAJ1399558.1"/>
    <property type="molecule type" value="Genomic_DNA"/>
</dbReference>